<dbReference type="Gene3D" id="1.20.120.1750">
    <property type="match status" value="1"/>
</dbReference>
<evidence type="ECO:0000256" key="8">
    <source>
        <dbReference type="ARBA" id="ARBA00022833"/>
    </source>
</evidence>
<dbReference type="EC" id="2.3.2.31" evidence="2"/>
<evidence type="ECO:0000256" key="10">
    <source>
        <dbReference type="SAM" id="MobiDB-lite"/>
    </source>
</evidence>
<feature type="domain" description="RING-type" evidence="11">
    <location>
        <begin position="105"/>
        <end position="148"/>
    </location>
</feature>
<dbReference type="Proteomes" id="UP000019376">
    <property type="component" value="Unassembled WGS sequence"/>
</dbReference>
<keyword evidence="3" id="KW-0808">Transferase</keyword>
<evidence type="ECO:0000256" key="5">
    <source>
        <dbReference type="ARBA" id="ARBA00022737"/>
    </source>
</evidence>
<keyword evidence="6 9" id="KW-0863">Zinc-finger</keyword>
<evidence type="ECO:0000256" key="3">
    <source>
        <dbReference type="ARBA" id="ARBA00022679"/>
    </source>
</evidence>
<dbReference type="PANTHER" id="PTHR11685">
    <property type="entry name" value="RBR FAMILY RING FINGER AND IBR DOMAIN-CONTAINING"/>
    <property type="match status" value="1"/>
</dbReference>
<dbReference type="Pfam" id="PF01485">
    <property type="entry name" value="IBR"/>
    <property type="match status" value="2"/>
</dbReference>
<dbReference type="GO" id="GO:0008270">
    <property type="term" value="F:zinc ion binding"/>
    <property type="evidence" value="ECO:0007669"/>
    <property type="project" value="UniProtKB-KW"/>
</dbReference>
<keyword evidence="14" id="KW-1185">Reference proteome</keyword>
<proteinExistence type="predicted"/>
<gene>
    <name evidence="13" type="ORF">PDE_07025</name>
</gene>
<reference evidence="13 14" key="1">
    <citation type="journal article" date="2013" name="PLoS ONE">
        <title>Genomic and secretomic analyses reveal unique features of the lignocellulolytic enzyme system of Penicillium decumbens.</title>
        <authorList>
            <person name="Liu G."/>
            <person name="Zhang L."/>
            <person name="Wei X."/>
            <person name="Zou G."/>
            <person name="Qin Y."/>
            <person name="Ma L."/>
            <person name="Li J."/>
            <person name="Zheng H."/>
            <person name="Wang S."/>
            <person name="Wang C."/>
            <person name="Xun L."/>
            <person name="Zhao G.-P."/>
            <person name="Zhou Z."/>
            <person name="Qu Y."/>
        </authorList>
    </citation>
    <scope>NUCLEOTIDE SEQUENCE [LARGE SCALE GENOMIC DNA]</scope>
    <source>
        <strain evidence="14">114-2 / CGMCC 5302</strain>
    </source>
</reference>
<dbReference type="GO" id="GO:0061630">
    <property type="term" value="F:ubiquitin protein ligase activity"/>
    <property type="evidence" value="ECO:0007669"/>
    <property type="project" value="UniProtKB-EC"/>
</dbReference>
<keyword evidence="5" id="KW-0677">Repeat</keyword>
<feature type="region of interest" description="Disordered" evidence="10">
    <location>
        <begin position="1"/>
        <end position="65"/>
    </location>
</feature>
<dbReference type="AlphaFoldDB" id="S7ZTH3"/>
<comment type="catalytic activity">
    <reaction evidence="1">
        <text>[E2 ubiquitin-conjugating enzyme]-S-ubiquitinyl-L-cysteine + [acceptor protein]-L-lysine = [E2 ubiquitin-conjugating enzyme]-L-cysteine + [acceptor protein]-N(6)-ubiquitinyl-L-lysine.</text>
        <dbReference type="EC" id="2.3.2.31"/>
    </reaction>
</comment>
<dbReference type="PROSITE" id="PS51873">
    <property type="entry name" value="TRIAD"/>
    <property type="match status" value="1"/>
</dbReference>
<evidence type="ECO:0000256" key="7">
    <source>
        <dbReference type="ARBA" id="ARBA00022786"/>
    </source>
</evidence>
<keyword evidence="8" id="KW-0862">Zinc</keyword>
<dbReference type="InterPro" id="IPR031127">
    <property type="entry name" value="E3_UB_ligase_RBR"/>
</dbReference>
<name>S7ZTH3_PENO1</name>
<evidence type="ECO:0000256" key="1">
    <source>
        <dbReference type="ARBA" id="ARBA00001798"/>
    </source>
</evidence>
<evidence type="ECO:0000256" key="4">
    <source>
        <dbReference type="ARBA" id="ARBA00022723"/>
    </source>
</evidence>
<keyword evidence="4" id="KW-0479">Metal-binding</keyword>
<dbReference type="InterPro" id="IPR001841">
    <property type="entry name" value="Znf_RING"/>
</dbReference>
<evidence type="ECO:0000313" key="14">
    <source>
        <dbReference type="Proteomes" id="UP000019376"/>
    </source>
</evidence>
<evidence type="ECO:0000259" key="12">
    <source>
        <dbReference type="PROSITE" id="PS51873"/>
    </source>
</evidence>
<dbReference type="GO" id="GO:0016567">
    <property type="term" value="P:protein ubiquitination"/>
    <property type="evidence" value="ECO:0007669"/>
    <property type="project" value="InterPro"/>
</dbReference>
<feature type="compositionally biased region" description="Polar residues" evidence="10">
    <location>
        <begin position="10"/>
        <end position="19"/>
    </location>
</feature>
<feature type="domain" description="RING-type" evidence="12">
    <location>
        <begin position="101"/>
        <end position="289"/>
    </location>
</feature>
<dbReference type="PROSITE" id="PS50089">
    <property type="entry name" value="ZF_RING_2"/>
    <property type="match status" value="1"/>
</dbReference>
<dbReference type="InterPro" id="IPR017907">
    <property type="entry name" value="Znf_RING_CS"/>
</dbReference>
<sequence>MTAHIRTPFPSGQSSSLQRSEVPRLNETPREASSAFSVPFDWGLPSPSNRPNLEAVPNEEEREDHAVPAVVRNSMRSLRETVAALEGQTERGANSLAFSQRKNECSCCFEKISAPCYISLCEHTFCTDCLRQLFLRAARNESQFPPRCCGTEFRQETVRKVLTGSEFQEYDIRTEEFNASPRIYCADPKCSQFIRPASIMNDLGTCSSCQKQTHVPCRALAHPGRDCPVDNAQQSVIDLAEQNEWRRCYHCQTVVELRYGCNEVLCRCGHTFCYKCGRKWKTCDCQNWYRSNVQAPTWPFGQFFPTDIDAPPRPPFVTPSSSSALPWNQPFSVPGALAIHRPRCENHRHAKWTVRNIGLFRCAICSNVPRQTFDCQVCHMMVCNTCKAVLEIEGLSIDEQEEEEEEEEEL</sequence>
<keyword evidence="7" id="KW-0833">Ubl conjugation pathway</keyword>
<evidence type="ECO:0000256" key="2">
    <source>
        <dbReference type="ARBA" id="ARBA00012251"/>
    </source>
</evidence>
<dbReference type="InterPro" id="IPR044066">
    <property type="entry name" value="TRIAD_supradom"/>
</dbReference>
<dbReference type="CDD" id="cd22584">
    <property type="entry name" value="Rcat_RBR_unk"/>
    <property type="match status" value="1"/>
</dbReference>
<dbReference type="InterPro" id="IPR013083">
    <property type="entry name" value="Znf_RING/FYVE/PHD"/>
</dbReference>
<dbReference type="Gene3D" id="3.30.40.10">
    <property type="entry name" value="Zinc/RING finger domain, C3HC4 (zinc finger)"/>
    <property type="match status" value="1"/>
</dbReference>
<evidence type="ECO:0000256" key="6">
    <source>
        <dbReference type="ARBA" id="ARBA00022771"/>
    </source>
</evidence>
<dbReference type="HOGENOM" id="CLU_671032_0_0_1"/>
<protein>
    <recommendedName>
        <fullName evidence="2">RBR-type E3 ubiquitin transferase</fullName>
        <ecNumber evidence="2">2.3.2.31</ecNumber>
    </recommendedName>
</protein>
<feature type="compositionally biased region" description="Basic and acidic residues" evidence="10">
    <location>
        <begin position="21"/>
        <end position="30"/>
    </location>
</feature>
<accession>S7ZTH3</accession>
<dbReference type="EMBL" id="KB644414">
    <property type="protein sequence ID" value="EPS32066.1"/>
    <property type="molecule type" value="Genomic_DNA"/>
</dbReference>
<evidence type="ECO:0000259" key="11">
    <source>
        <dbReference type="PROSITE" id="PS50089"/>
    </source>
</evidence>
<organism evidence="13 14">
    <name type="scientific">Penicillium oxalicum (strain 114-2 / CGMCC 5302)</name>
    <name type="common">Penicillium decumbens</name>
    <dbReference type="NCBI Taxonomy" id="933388"/>
    <lineage>
        <taxon>Eukaryota</taxon>
        <taxon>Fungi</taxon>
        <taxon>Dikarya</taxon>
        <taxon>Ascomycota</taxon>
        <taxon>Pezizomycotina</taxon>
        <taxon>Eurotiomycetes</taxon>
        <taxon>Eurotiomycetidae</taxon>
        <taxon>Eurotiales</taxon>
        <taxon>Aspergillaceae</taxon>
        <taxon>Penicillium</taxon>
    </lineage>
</organism>
<dbReference type="STRING" id="933388.S7ZTH3"/>
<dbReference type="InterPro" id="IPR002867">
    <property type="entry name" value="IBR_dom"/>
</dbReference>
<evidence type="ECO:0000256" key="9">
    <source>
        <dbReference type="PROSITE-ProRule" id="PRU00175"/>
    </source>
</evidence>
<dbReference type="PhylomeDB" id="S7ZTH3"/>
<dbReference type="SUPFAM" id="SSF57850">
    <property type="entry name" value="RING/U-box"/>
    <property type="match status" value="2"/>
</dbReference>
<dbReference type="PROSITE" id="PS00518">
    <property type="entry name" value="ZF_RING_1"/>
    <property type="match status" value="1"/>
</dbReference>
<dbReference type="OrthoDB" id="10009520at2759"/>
<dbReference type="eggNOG" id="KOG1812">
    <property type="taxonomic scope" value="Eukaryota"/>
</dbReference>
<evidence type="ECO:0000313" key="13">
    <source>
        <dbReference type="EMBL" id="EPS32066.1"/>
    </source>
</evidence>